<evidence type="ECO:0000256" key="2">
    <source>
        <dbReference type="SAM" id="MobiDB-lite"/>
    </source>
</evidence>
<dbReference type="InterPro" id="IPR000836">
    <property type="entry name" value="PRTase_dom"/>
</dbReference>
<evidence type="ECO:0000259" key="3">
    <source>
        <dbReference type="Pfam" id="PF00156"/>
    </source>
</evidence>
<dbReference type="Pfam" id="PF00156">
    <property type="entry name" value="Pribosyltran"/>
    <property type="match status" value="1"/>
</dbReference>
<dbReference type="PANTHER" id="PTHR47505:SF1">
    <property type="entry name" value="DNA UTILIZATION PROTEIN YHGH"/>
    <property type="match status" value="1"/>
</dbReference>
<dbReference type="InterPro" id="IPR029057">
    <property type="entry name" value="PRTase-like"/>
</dbReference>
<feature type="region of interest" description="Disordered" evidence="2">
    <location>
        <begin position="97"/>
        <end position="124"/>
    </location>
</feature>
<evidence type="ECO:0000313" key="4">
    <source>
        <dbReference type="EMBL" id="QIK62982.1"/>
    </source>
</evidence>
<dbReference type="Proteomes" id="UP000502677">
    <property type="component" value="Chromosome"/>
</dbReference>
<evidence type="ECO:0000313" key="5">
    <source>
        <dbReference type="Proteomes" id="UP000502677"/>
    </source>
</evidence>
<dbReference type="Gene3D" id="3.40.50.2020">
    <property type="match status" value="1"/>
</dbReference>
<keyword evidence="5" id="KW-1185">Reference proteome</keyword>
<feature type="domain" description="Phosphoribosyltransferase" evidence="3">
    <location>
        <begin position="34"/>
        <end position="90"/>
    </location>
</feature>
<name>A0A6G7XEP5_9MICO</name>
<proteinExistence type="inferred from homology"/>
<dbReference type="PANTHER" id="PTHR47505">
    <property type="entry name" value="DNA UTILIZATION PROTEIN YHGH"/>
    <property type="match status" value="1"/>
</dbReference>
<comment type="similarity">
    <text evidence="1">Belongs to the ComF/GntX family.</text>
</comment>
<dbReference type="InterPro" id="IPR051910">
    <property type="entry name" value="ComF/GntX_DNA_util-trans"/>
</dbReference>
<dbReference type="KEGG" id="lvi:G7068_07075"/>
<dbReference type="SUPFAM" id="SSF53271">
    <property type="entry name" value="PRTase-like"/>
    <property type="match status" value="1"/>
</dbReference>
<protein>
    <submittedName>
        <fullName evidence="4">ComF family protein</fullName>
    </submittedName>
</protein>
<accession>A0A6G7XEP5</accession>
<dbReference type="CDD" id="cd06223">
    <property type="entry name" value="PRTases_typeI"/>
    <property type="match status" value="1"/>
</dbReference>
<dbReference type="RefSeq" id="WP_166290590.1">
    <property type="nucleotide sequence ID" value="NZ_CP049863.1"/>
</dbReference>
<dbReference type="EMBL" id="CP049863">
    <property type="protein sequence ID" value="QIK62982.1"/>
    <property type="molecule type" value="Genomic_DNA"/>
</dbReference>
<evidence type="ECO:0000256" key="1">
    <source>
        <dbReference type="ARBA" id="ARBA00008007"/>
    </source>
</evidence>
<sequence>MRGRPSPRPRVLRALRTLRGRTSQVGLKLAQREKNAARIRVRGSARPRLRDREIVLVDDVITTGATARAAQKVLEEAGARVIAVVALCAVVRRDTRQNSGTGNALLEGSRLPERRKVAPHRPTA</sequence>
<organism evidence="4 5">
    <name type="scientific">Leucobacter viscericola</name>
    <dbReference type="NCBI Taxonomy" id="2714935"/>
    <lineage>
        <taxon>Bacteria</taxon>
        <taxon>Bacillati</taxon>
        <taxon>Actinomycetota</taxon>
        <taxon>Actinomycetes</taxon>
        <taxon>Micrococcales</taxon>
        <taxon>Microbacteriaceae</taxon>
        <taxon>Leucobacter</taxon>
    </lineage>
</organism>
<dbReference type="AlphaFoldDB" id="A0A6G7XEP5"/>
<reference evidence="4 5" key="1">
    <citation type="submission" date="2020-03" db="EMBL/GenBank/DDBJ databases">
        <title>Leucobacter sp. nov., isolated from beetles.</title>
        <authorList>
            <person name="Hyun D.-W."/>
            <person name="Bae J.-W."/>
        </authorList>
    </citation>
    <scope>NUCLEOTIDE SEQUENCE [LARGE SCALE GENOMIC DNA]</scope>
    <source>
        <strain evidence="4 5">HDW9C</strain>
    </source>
</reference>
<gene>
    <name evidence="4" type="ORF">G7068_07075</name>
</gene>